<feature type="signal peptide" evidence="1">
    <location>
        <begin position="1"/>
        <end position="20"/>
    </location>
</feature>
<sequence length="76" mass="8707">MVFVDLLEFLLNLFCISVEVKEVYDLCIIRLKHDVVELYVGSRRVRIGGVDESYNSLRAQICQNSGPLEHKVSHSL</sequence>
<accession>A0ABQ7QDY7</accession>
<keyword evidence="1" id="KW-0732">Signal</keyword>
<dbReference type="EMBL" id="JAHIBW010000016">
    <property type="protein sequence ID" value="KAG7303434.1"/>
    <property type="molecule type" value="Genomic_DNA"/>
</dbReference>
<name>A0ABQ7QDY7_PLUXY</name>
<evidence type="ECO:0000256" key="1">
    <source>
        <dbReference type="SAM" id="SignalP"/>
    </source>
</evidence>
<gene>
    <name evidence="2" type="ORF">JYU34_011949</name>
</gene>
<comment type="caution">
    <text evidence="2">The sequence shown here is derived from an EMBL/GenBank/DDBJ whole genome shotgun (WGS) entry which is preliminary data.</text>
</comment>
<keyword evidence="3" id="KW-1185">Reference proteome</keyword>
<dbReference type="Proteomes" id="UP000823941">
    <property type="component" value="Chromosome 16"/>
</dbReference>
<protein>
    <submittedName>
        <fullName evidence="2">Uncharacterized protein</fullName>
    </submittedName>
</protein>
<reference evidence="2 3" key="1">
    <citation type="submission" date="2021-06" db="EMBL/GenBank/DDBJ databases">
        <title>A haploid diamondback moth (Plutella xylostella L.) genome assembly resolves 31 chromosomes and identifies a diamide resistance mutation.</title>
        <authorList>
            <person name="Ward C.M."/>
            <person name="Perry K.D."/>
            <person name="Baker G."/>
            <person name="Powis K."/>
            <person name="Heckel D.G."/>
            <person name="Baxter S.W."/>
        </authorList>
    </citation>
    <scope>NUCLEOTIDE SEQUENCE [LARGE SCALE GENOMIC DNA]</scope>
    <source>
        <strain evidence="2 3">LV</strain>
        <tissue evidence="2">Single pupa</tissue>
    </source>
</reference>
<evidence type="ECO:0000313" key="3">
    <source>
        <dbReference type="Proteomes" id="UP000823941"/>
    </source>
</evidence>
<organism evidence="2 3">
    <name type="scientific">Plutella xylostella</name>
    <name type="common">Diamondback moth</name>
    <name type="synonym">Plutella maculipennis</name>
    <dbReference type="NCBI Taxonomy" id="51655"/>
    <lineage>
        <taxon>Eukaryota</taxon>
        <taxon>Metazoa</taxon>
        <taxon>Ecdysozoa</taxon>
        <taxon>Arthropoda</taxon>
        <taxon>Hexapoda</taxon>
        <taxon>Insecta</taxon>
        <taxon>Pterygota</taxon>
        <taxon>Neoptera</taxon>
        <taxon>Endopterygota</taxon>
        <taxon>Lepidoptera</taxon>
        <taxon>Glossata</taxon>
        <taxon>Ditrysia</taxon>
        <taxon>Yponomeutoidea</taxon>
        <taxon>Plutellidae</taxon>
        <taxon>Plutella</taxon>
    </lineage>
</organism>
<feature type="chain" id="PRO_5045514692" evidence="1">
    <location>
        <begin position="21"/>
        <end position="76"/>
    </location>
</feature>
<evidence type="ECO:0000313" key="2">
    <source>
        <dbReference type="EMBL" id="KAG7303434.1"/>
    </source>
</evidence>
<proteinExistence type="predicted"/>